<gene>
    <name evidence="1" type="ORF">KC19_VG181800</name>
</gene>
<proteinExistence type="predicted"/>
<protein>
    <recommendedName>
        <fullName evidence="3">Secreted protein</fullName>
    </recommendedName>
</protein>
<name>A0A8T0HRK6_CERPU</name>
<organism evidence="1 2">
    <name type="scientific">Ceratodon purpureus</name>
    <name type="common">Fire moss</name>
    <name type="synonym">Dicranum purpureum</name>
    <dbReference type="NCBI Taxonomy" id="3225"/>
    <lineage>
        <taxon>Eukaryota</taxon>
        <taxon>Viridiplantae</taxon>
        <taxon>Streptophyta</taxon>
        <taxon>Embryophyta</taxon>
        <taxon>Bryophyta</taxon>
        <taxon>Bryophytina</taxon>
        <taxon>Bryopsida</taxon>
        <taxon>Dicranidae</taxon>
        <taxon>Pseudoditrichales</taxon>
        <taxon>Ditrichaceae</taxon>
        <taxon>Ceratodon</taxon>
    </lineage>
</organism>
<sequence length="112" mass="12203">MMSAAAFMAGALSVTICTTLLGPISSMYFCMIEAWDSVVSLCPEVSTDPRKCSPAGVTITALDMDWFLPELHPSNAKVAPKLRAILPWTQDLSPPLHPNSFLAWTKSFSRKS</sequence>
<dbReference type="AlphaFoldDB" id="A0A8T0HRK6"/>
<comment type="caution">
    <text evidence="1">The sequence shown here is derived from an EMBL/GenBank/DDBJ whole genome shotgun (WGS) entry which is preliminary data.</text>
</comment>
<reference evidence="1" key="1">
    <citation type="submission" date="2020-06" db="EMBL/GenBank/DDBJ databases">
        <title>WGS assembly of Ceratodon purpureus strain R40.</title>
        <authorList>
            <person name="Carey S.B."/>
            <person name="Jenkins J."/>
            <person name="Shu S."/>
            <person name="Lovell J.T."/>
            <person name="Sreedasyam A."/>
            <person name="Maumus F."/>
            <person name="Tiley G.P."/>
            <person name="Fernandez-Pozo N."/>
            <person name="Barry K."/>
            <person name="Chen C."/>
            <person name="Wang M."/>
            <person name="Lipzen A."/>
            <person name="Daum C."/>
            <person name="Saski C.A."/>
            <person name="Payton A.C."/>
            <person name="Mcbreen J.C."/>
            <person name="Conrad R.E."/>
            <person name="Kollar L.M."/>
            <person name="Olsson S."/>
            <person name="Huttunen S."/>
            <person name="Landis J.B."/>
            <person name="Wickett N.J."/>
            <person name="Johnson M.G."/>
            <person name="Rensing S.A."/>
            <person name="Grimwood J."/>
            <person name="Schmutz J."/>
            <person name="Mcdaniel S.F."/>
        </authorList>
    </citation>
    <scope>NUCLEOTIDE SEQUENCE</scope>
    <source>
        <strain evidence="1">R40</strain>
    </source>
</reference>
<evidence type="ECO:0000313" key="1">
    <source>
        <dbReference type="EMBL" id="KAG0573476.1"/>
    </source>
</evidence>
<evidence type="ECO:0008006" key="3">
    <source>
        <dbReference type="Google" id="ProtNLM"/>
    </source>
</evidence>
<evidence type="ECO:0000313" key="2">
    <source>
        <dbReference type="Proteomes" id="UP000822688"/>
    </source>
</evidence>
<dbReference type="Proteomes" id="UP000822688">
    <property type="component" value="Chromosome V"/>
</dbReference>
<accession>A0A8T0HRK6</accession>
<dbReference type="EMBL" id="CM026426">
    <property type="protein sequence ID" value="KAG0573476.1"/>
    <property type="molecule type" value="Genomic_DNA"/>
</dbReference>
<keyword evidence="2" id="KW-1185">Reference proteome</keyword>